<keyword evidence="2" id="KW-1185">Reference proteome</keyword>
<evidence type="ECO:0000313" key="1">
    <source>
        <dbReference type="EMBL" id="KOS45159.1"/>
    </source>
</evidence>
<sequence>MGGQRGIKSTWQIISHLPISGESRGKTTVPNDHTWFNIYPQVVVALRIIGSDHPTRGDKVFADQEGFDSYGVYGLNIRLFYFLGSALHSSGAIKKQKNKKTKKTPF</sequence>
<organism evidence="1 2">
    <name type="scientific">Penicillium nordicum</name>
    <dbReference type="NCBI Taxonomy" id="229535"/>
    <lineage>
        <taxon>Eukaryota</taxon>
        <taxon>Fungi</taxon>
        <taxon>Dikarya</taxon>
        <taxon>Ascomycota</taxon>
        <taxon>Pezizomycotina</taxon>
        <taxon>Eurotiomycetes</taxon>
        <taxon>Eurotiomycetidae</taxon>
        <taxon>Eurotiales</taxon>
        <taxon>Aspergillaceae</taxon>
        <taxon>Penicillium</taxon>
    </lineage>
</organism>
<accession>A0A0M9WHM1</accession>
<gene>
    <name evidence="1" type="ORF">ACN38_g3891</name>
</gene>
<dbReference type="EMBL" id="LHQQ01000048">
    <property type="protein sequence ID" value="KOS45159.1"/>
    <property type="molecule type" value="Genomic_DNA"/>
</dbReference>
<protein>
    <submittedName>
        <fullName evidence="1">Uncharacterized protein</fullName>
    </submittedName>
</protein>
<dbReference type="AlphaFoldDB" id="A0A0M9WHM1"/>
<dbReference type="Proteomes" id="UP000037696">
    <property type="component" value="Unassembled WGS sequence"/>
</dbReference>
<reference evidence="1 2" key="1">
    <citation type="submission" date="2015-08" db="EMBL/GenBank/DDBJ databases">
        <title>Genome sequencing of Penicillium nordicum.</title>
        <authorList>
            <person name="Nguyen H.D."/>
            <person name="Seifert K.A."/>
        </authorList>
    </citation>
    <scope>NUCLEOTIDE SEQUENCE [LARGE SCALE GENOMIC DNA]</scope>
    <source>
        <strain evidence="1 2">DAOMC 185683</strain>
    </source>
</reference>
<name>A0A0M9WHM1_9EURO</name>
<comment type="caution">
    <text evidence="1">The sequence shown here is derived from an EMBL/GenBank/DDBJ whole genome shotgun (WGS) entry which is preliminary data.</text>
</comment>
<evidence type="ECO:0000313" key="2">
    <source>
        <dbReference type="Proteomes" id="UP000037696"/>
    </source>
</evidence>
<proteinExistence type="predicted"/>